<dbReference type="EMBL" id="FZNZ01000043">
    <property type="protein sequence ID" value="SNS11152.1"/>
    <property type="molecule type" value="Genomic_DNA"/>
</dbReference>
<evidence type="ECO:0000313" key="1">
    <source>
        <dbReference type="EMBL" id="SNS11152.1"/>
    </source>
</evidence>
<dbReference type="InterPro" id="IPR011006">
    <property type="entry name" value="CheY-like_superfamily"/>
</dbReference>
<proteinExistence type="predicted"/>
<dbReference type="AlphaFoldDB" id="A0A2K9HC39"/>
<dbReference type="SUPFAM" id="SSF52172">
    <property type="entry name" value="CheY-like"/>
    <property type="match status" value="1"/>
</dbReference>
<keyword evidence="2" id="KW-1185">Reference proteome</keyword>
<dbReference type="Gene3D" id="3.40.50.2300">
    <property type="match status" value="1"/>
</dbReference>
<organism evidence="1 2">
    <name type="scientific">Prevotella jejuni</name>
    <dbReference type="NCBI Taxonomy" id="1177574"/>
    <lineage>
        <taxon>Bacteria</taxon>
        <taxon>Pseudomonadati</taxon>
        <taxon>Bacteroidota</taxon>
        <taxon>Bacteroidia</taxon>
        <taxon>Bacteroidales</taxon>
        <taxon>Prevotellaceae</taxon>
        <taxon>Prevotella</taxon>
    </lineage>
</organism>
<reference evidence="1 2" key="1">
    <citation type="submission" date="2017-06" db="EMBL/GenBank/DDBJ databases">
        <authorList>
            <person name="Varghese N."/>
            <person name="Submissions S."/>
        </authorList>
    </citation>
    <scope>NUCLEOTIDE SEQUENCE [LARGE SCALE GENOMIC DNA]</scope>
    <source>
        <strain evidence="1 2">DSM 26989</strain>
    </source>
</reference>
<dbReference type="KEGG" id="pje:CRM71_08250"/>
<dbReference type="Proteomes" id="UP000198427">
    <property type="component" value="Unassembled WGS sequence"/>
</dbReference>
<name>A0A2K9HC39_9BACT</name>
<accession>A0A2K9HC39</accession>
<evidence type="ECO:0000313" key="2">
    <source>
        <dbReference type="Proteomes" id="UP000198427"/>
    </source>
</evidence>
<dbReference type="RefSeq" id="WP_089367147.1">
    <property type="nucleotide sequence ID" value="NZ_CP023863.1"/>
</dbReference>
<dbReference type="GeneID" id="94029387"/>
<gene>
    <name evidence="1" type="ORF">SAMN06265364_1437</name>
</gene>
<protein>
    <submittedName>
        <fullName evidence="1">Uncharacterized protein</fullName>
    </submittedName>
</protein>
<comment type="caution">
    <text evidence="1">The sequence shown here is derived from an EMBL/GenBank/DDBJ whole genome shotgun (WGS) entry which is preliminary data.</text>
</comment>
<sequence length="216" mass="24796">MDYRVLFIDEEDSQQEHFVDYFESVYNDVTPMCMLPSATLEEMLEKINDYCPDAVIADFRLNEYQTGVKYNVPYTGIELINAIRKEREGFPCFVITSFEDDAVNDTDDVNLVYIKSILKLGDESAKVPFATRVINQIDKYKVKIANARQELMNLIAKRNNGEANVRDEEYIIELDSFLEKSFGAHDSIPTNLKQLSNLKKLNSLIDKVDALLGKLE</sequence>
<dbReference type="OrthoDB" id="1437983at2"/>